<dbReference type="Gene3D" id="3.40.50.1240">
    <property type="entry name" value="Phosphoglycerate mutase-like"/>
    <property type="match status" value="1"/>
</dbReference>
<dbReference type="InterPro" id="IPR051695">
    <property type="entry name" value="Phosphoglycerate_Mutase"/>
</dbReference>
<organism evidence="4 5">
    <name type="scientific">Mucor plumbeus</name>
    <dbReference type="NCBI Taxonomy" id="97098"/>
    <lineage>
        <taxon>Eukaryota</taxon>
        <taxon>Fungi</taxon>
        <taxon>Fungi incertae sedis</taxon>
        <taxon>Mucoromycota</taxon>
        <taxon>Mucoromycotina</taxon>
        <taxon>Mucoromycetes</taxon>
        <taxon>Mucorales</taxon>
        <taxon>Mucorineae</taxon>
        <taxon>Mucoraceae</taxon>
        <taxon>Mucor</taxon>
    </lineage>
</organism>
<dbReference type="GO" id="GO:0004331">
    <property type="term" value="F:fructose-2,6-bisphosphate 2-phosphatase activity"/>
    <property type="evidence" value="ECO:0007669"/>
    <property type="project" value="TreeGrafter"/>
</dbReference>
<evidence type="ECO:0000313" key="4">
    <source>
        <dbReference type="EMBL" id="KAG2198571.1"/>
    </source>
</evidence>
<dbReference type="CDD" id="cd07067">
    <property type="entry name" value="HP_PGM_like"/>
    <property type="match status" value="1"/>
</dbReference>
<proteinExistence type="predicted"/>
<feature type="active site" description="Tele-phosphohistidine intermediate" evidence="2">
    <location>
        <position position="10"/>
    </location>
</feature>
<dbReference type="GO" id="GO:0045820">
    <property type="term" value="P:negative regulation of glycolytic process"/>
    <property type="evidence" value="ECO:0007669"/>
    <property type="project" value="TreeGrafter"/>
</dbReference>
<evidence type="ECO:0008006" key="6">
    <source>
        <dbReference type="Google" id="ProtNLM"/>
    </source>
</evidence>
<dbReference type="Pfam" id="PF00300">
    <property type="entry name" value="His_Phos_1"/>
    <property type="match status" value="1"/>
</dbReference>
<dbReference type="InterPro" id="IPR013078">
    <property type="entry name" value="His_Pase_superF_clade-1"/>
</dbReference>
<dbReference type="GO" id="GO:0005829">
    <property type="term" value="C:cytosol"/>
    <property type="evidence" value="ECO:0007669"/>
    <property type="project" value="TreeGrafter"/>
</dbReference>
<evidence type="ECO:0000313" key="5">
    <source>
        <dbReference type="Proteomes" id="UP000650833"/>
    </source>
</evidence>
<gene>
    <name evidence="4" type="ORF">INT46_007725</name>
</gene>
<evidence type="ECO:0000256" key="2">
    <source>
        <dbReference type="PIRSR" id="PIRSR613078-1"/>
    </source>
</evidence>
<evidence type="ECO:0000256" key="1">
    <source>
        <dbReference type="ARBA" id="ARBA00022801"/>
    </source>
</evidence>
<reference evidence="4" key="1">
    <citation type="submission" date="2020-12" db="EMBL/GenBank/DDBJ databases">
        <title>Metabolic potential, ecology and presence of endohyphal bacteria is reflected in genomic diversity of Mucoromycotina.</title>
        <authorList>
            <person name="Muszewska A."/>
            <person name="Okrasinska A."/>
            <person name="Steczkiewicz K."/>
            <person name="Drgas O."/>
            <person name="Orlowska M."/>
            <person name="Perlinska-Lenart U."/>
            <person name="Aleksandrzak-Piekarczyk T."/>
            <person name="Szatraj K."/>
            <person name="Zielenkiewicz U."/>
            <person name="Pilsyk S."/>
            <person name="Malc E."/>
            <person name="Mieczkowski P."/>
            <person name="Kruszewska J.S."/>
            <person name="Biernat P."/>
            <person name="Pawlowska J."/>
        </authorList>
    </citation>
    <scope>NUCLEOTIDE SEQUENCE</scope>
    <source>
        <strain evidence="4">CBS 226.32</strain>
    </source>
</reference>
<accession>A0A8H7QVY5</accession>
<keyword evidence="1" id="KW-0378">Hydrolase</keyword>
<feature type="binding site" evidence="3">
    <location>
        <position position="59"/>
    </location>
    <ligand>
        <name>substrate</name>
    </ligand>
</feature>
<dbReference type="GO" id="GO:0043456">
    <property type="term" value="P:regulation of pentose-phosphate shunt"/>
    <property type="evidence" value="ECO:0007669"/>
    <property type="project" value="TreeGrafter"/>
</dbReference>
<keyword evidence="5" id="KW-1185">Reference proteome</keyword>
<dbReference type="EMBL" id="JAEPRC010000384">
    <property type="protein sequence ID" value="KAG2198571.1"/>
    <property type="molecule type" value="Genomic_DNA"/>
</dbReference>
<dbReference type="SUPFAM" id="SSF53254">
    <property type="entry name" value="Phosphoglycerate mutase-like"/>
    <property type="match status" value="1"/>
</dbReference>
<comment type="caution">
    <text evidence="4">The sequence shown here is derived from an EMBL/GenBank/DDBJ whole genome shotgun (WGS) entry which is preliminary data.</text>
</comment>
<feature type="binding site" evidence="3">
    <location>
        <begin position="9"/>
        <end position="16"/>
    </location>
    <ligand>
        <name>substrate</name>
    </ligand>
</feature>
<dbReference type="PANTHER" id="PTHR46517">
    <property type="entry name" value="FRUCTOSE-2,6-BISPHOSPHATASE TIGAR"/>
    <property type="match status" value="1"/>
</dbReference>
<dbReference type="PANTHER" id="PTHR46517:SF1">
    <property type="entry name" value="FRUCTOSE-2,6-BISPHOSPHATASE TIGAR"/>
    <property type="match status" value="1"/>
</dbReference>
<sequence>MPLKVTLVRHGNTDANNERWLQGHVDTDLNKNGLNQAECCGERLKTASYDHIYCSDLKRCKQTAAAILAHHSPNISIDYIPILRERDFGKLSRQPLKYLFSESQKQGLTMDQFISNFEGESEFTFRSRVESAWNFIIKDAQEKQYQSVLVVTHGGPLKYLTSYWINNEFKGVNEDLKVAPVAQGNTAVTYIDVTDKTIHEFNSTSHLVNQNSNQPPPPAV</sequence>
<dbReference type="InterPro" id="IPR029033">
    <property type="entry name" value="His_PPase_superfam"/>
</dbReference>
<dbReference type="SMART" id="SM00855">
    <property type="entry name" value="PGAM"/>
    <property type="match status" value="1"/>
</dbReference>
<name>A0A8H7QVY5_9FUNG</name>
<dbReference type="AlphaFoldDB" id="A0A8H7QVY5"/>
<feature type="active site" description="Proton donor/acceptor" evidence="2">
    <location>
        <position position="85"/>
    </location>
</feature>
<evidence type="ECO:0000256" key="3">
    <source>
        <dbReference type="PIRSR" id="PIRSR613078-2"/>
    </source>
</evidence>
<protein>
    <recommendedName>
        <fullName evidence="6">Phosphoglycerate mutase-like protein</fullName>
    </recommendedName>
</protein>
<dbReference type="Proteomes" id="UP000650833">
    <property type="component" value="Unassembled WGS sequence"/>
</dbReference>
<dbReference type="OrthoDB" id="354304at2759"/>